<dbReference type="STRING" id="139723.A0A182MQQ3"/>
<proteinExistence type="predicted"/>
<keyword evidence="2" id="KW-1185">Reference proteome</keyword>
<organism evidence="1 2">
    <name type="scientific">Anopheles culicifacies</name>
    <dbReference type="NCBI Taxonomy" id="139723"/>
    <lineage>
        <taxon>Eukaryota</taxon>
        <taxon>Metazoa</taxon>
        <taxon>Ecdysozoa</taxon>
        <taxon>Arthropoda</taxon>
        <taxon>Hexapoda</taxon>
        <taxon>Insecta</taxon>
        <taxon>Pterygota</taxon>
        <taxon>Neoptera</taxon>
        <taxon>Endopterygota</taxon>
        <taxon>Diptera</taxon>
        <taxon>Nematocera</taxon>
        <taxon>Culicoidea</taxon>
        <taxon>Culicidae</taxon>
        <taxon>Anophelinae</taxon>
        <taxon>Anopheles</taxon>
        <taxon>culicifacies species complex</taxon>
    </lineage>
</organism>
<reference evidence="1" key="2">
    <citation type="submission" date="2020-05" db="UniProtKB">
        <authorList>
            <consortium name="EnsemblMetazoa"/>
        </authorList>
    </citation>
    <scope>IDENTIFICATION</scope>
    <source>
        <strain evidence="1">A-37</strain>
    </source>
</reference>
<dbReference type="EnsemblMetazoa" id="ACUA023999-RA">
    <property type="protein sequence ID" value="ACUA023999-PA"/>
    <property type="gene ID" value="ACUA023999"/>
</dbReference>
<dbReference type="VEuPathDB" id="VectorBase:ACUA023999"/>
<name>A0A182MQQ3_9DIPT</name>
<protein>
    <submittedName>
        <fullName evidence="1">Uncharacterized protein</fullName>
    </submittedName>
</protein>
<dbReference type="EMBL" id="AXCM01012192">
    <property type="status" value="NOT_ANNOTATED_CDS"/>
    <property type="molecule type" value="Genomic_DNA"/>
</dbReference>
<evidence type="ECO:0000313" key="1">
    <source>
        <dbReference type="EnsemblMetazoa" id="ACUA023999-PA"/>
    </source>
</evidence>
<reference evidence="2" key="1">
    <citation type="submission" date="2013-09" db="EMBL/GenBank/DDBJ databases">
        <title>The Genome Sequence of Anopheles culicifacies species A.</title>
        <authorList>
            <consortium name="The Broad Institute Genomics Platform"/>
            <person name="Neafsey D.E."/>
            <person name="Besansky N."/>
            <person name="Howell P."/>
            <person name="Walton C."/>
            <person name="Young S.K."/>
            <person name="Zeng Q."/>
            <person name="Gargeya S."/>
            <person name="Fitzgerald M."/>
            <person name="Haas B."/>
            <person name="Abouelleil A."/>
            <person name="Allen A.W."/>
            <person name="Alvarado L."/>
            <person name="Arachchi H.M."/>
            <person name="Berlin A.M."/>
            <person name="Chapman S.B."/>
            <person name="Gainer-Dewar J."/>
            <person name="Goldberg J."/>
            <person name="Griggs A."/>
            <person name="Gujja S."/>
            <person name="Hansen M."/>
            <person name="Howarth C."/>
            <person name="Imamovic A."/>
            <person name="Ireland A."/>
            <person name="Larimer J."/>
            <person name="McCowan C."/>
            <person name="Murphy C."/>
            <person name="Pearson M."/>
            <person name="Poon T.W."/>
            <person name="Priest M."/>
            <person name="Roberts A."/>
            <person name="Saif S."/>
            <person name="Shea T."/>
            <person name="Sisk P."/>
            <person name="Sykes S."/>
            <person name="Wortman J."/>
            <person name="Nusbaum C."/>
            <person name="Birren B."/>
        </authorList>
    </citation>
    <scope>NUCLEOTIDE SEQUENCE [LARGE SCALE GENOMIC DNA]</scope>
    <source>
        <strain evidence="2">A-37</strain>
    </source>
</reference>
<evidence type="ECO:0000313" key="2">
    <source>
        <dbReference type="Proteomes" id="UP000075883"/>
    </source>
</evidence>
<accession>A0A182MQQ3</accession>
<dbReference type="Proteomes" id="UP000075883">
    <property type="component" value="Unassembled WGS sequence"/>
</dbReference>
<sequence>SAEVQDLGYSCVLKVAQWKLRIVESEASKSGDILQRNLDKIRARIAEALKEVFKSKMAGKLREELNKTARGVGETLLEGCDEMDSQTIDSRVYCIPVELQKRIEISQEDSTTNVEEPNRTWRCHVEKLLT</sequence>
<dbReference type="AlphaFoldDB" id="A0A182MQQ3"/>